<gene>
    <name evidence="1" type="ORF">NOV72_02019</name>
</gene>
<accession>A0A2U3I3R9</accession>
<keyword evidence="2" id="KW-1185">Reference proteome</keyword>
<protein>
    <submittedName>
        <fullName evidence="1">Uncharacterized protein</fullName>
    </submittedName>
</protein>
<organism evidence="1 2">
    <name type="scientific">Caballeronia novacaledonica</name>
    <dbReference type="NCBI Taxonomy" id="1544861"/>
    <lineage>
        <taxon>Bacteria</taxon>
        <taxon>Pseudomonadati</taxon>
        <taxon>Pseudomonadota</taxon>
        <taxon>Betaproteobacteria</taxon>
        <taxon>Burkholderiales</taxon>
        <taxon>Burkholderiaceae</taxon>
        <taxon>Caballeronia</taxon>
    </lineage>
</organism>
<dbReference type="EMBL" id="OGTP01000005">
    <property type="protein sequence ID" value="SPB14787.1"/>
    <property type="molecule type" value="Genomic_DNA"/>
</dbReference>
<evidence type="ECO:0000313" key="1">
    <source>
        <dbReference type="EMBL" id="SPB14787.1"/>
    </source>
</evidence>
<reference evidence="2" key="1">
    <citation type="submission" date="2018-01" db="EMBL/GenBank/DDBJ databases">
        <authorList>
            <person name="Peeters C."/>
        </authorList>
    </citation>
    <scope>NUCLEOTIDE SEQUENCE [LARGE SCALE GENOMIC DNA]</scope>
</reference>
<sequence>MKSSKRELREEWAERVWPTLEFWMVRSRLSRRDFDVDALEEIVSKVRCIPTCMSAAYWSDGSAKHFLPLSRNRDALCREAAMLQKKEKTGREVAPAVTGAMRASVPLGRGLLFHRIKTRQHEGGREPFAIDLPVKLAWGLNDPKALESQRQCLVAEFALDHLRYDEFSRLLLPLSVDILGWGRHVRSFAHCLILDSVNRSRPLSALASGGISPYTRASVCMPDASSLTVSAGSVSRQAPC</sequence>
<dbReference type="AlphaFoldDB" id="A0A2U3I3R9"/>
<evidence type="ECO:0000313" key="2">
    <source>
        <dbReference type="Proteomes" id="UP000238169"/>
    </source>
</evidence>
<name>A0A2U3I3R9_9BURK</name>
<dbReference type="Proteomes" id="UP000238169">
    <property type="component" value="Unassembled WGS sequence"/>
</dbReference>
<proteinExistence type="predicted"/>